<feature type="transmembrane region" description="Helical" evidence="1">
    <location>
        <begin position="56"/>
        <end position="76"/>
    </location>
</feature>
<reference evidence="2" key="1">
    <citation type="submission" date="2021-07" db="EMBL/GenBank/DDBJ databases">
        <authorList>
            <person name="Durling M."/>
        </authorList>
    </citation>
    <scope>NUCLEOTIDE SEQUENCE</scope>
</reference>
<organism evidence="2 3">
    <name type="scientific">Hymenoscyphus fraxineus</name>
    <dbReference type="NCBI Taxonomy" id="746836"/>
    <lineage>
        <taxon>Eukaryota</taxon>
        <taxon>Fungi</taxon>
        <taxon>Dikarya</taxon>
        <taxon>Ascomycota</taxon>
        <taxon>Pezizomycotina</taxon>
        <taxon>Leotiomycetes</taxon>
        <taxon>Helotiales</taxon>
        <taxon>Helotiaceae</taxon>
        <taxon>Hymenoscyphus</taxon>
    </lineage>
</organism>
<proteinExistence type="predicted"/>
<sequence length="300" mass="34109">MQGTDMEGTYIAFPPLASYIDVFALVIPNYLLSLAANLLLYFTYTSRIVLSSYDGLGIVMWICAFATFFTCLLRFLCPALYRYFVSQSSLGAKISLWQSVTFTMDYDVFALGFSVLNADAVDSIFSIFCFSSIHAFMILKGAELEEILDYDNPSYIATAILLACSSCHGCFLYYTFVVIALCTRSLFIELYQKSANTYRNSLSQEQLRQQFSHKNLLPIHEMIQTLAKENEATKVSAECKKIMENELNPEKDNPDNVSEKLSANIKQLQLHREYIAYLEREIVSESKKNTFKAEDVKLDV</sequence>
<dbReference type="OrthoDB" id="10452277at2759"/>
<dbReference type="Proteomes" id="UP000696280">
    <property type="component" value="Unassembled WGS sequence"/>
</dbReference>
<dbReference type="AlphaFoldDB" id="A0A9N9KLL8"/>
<keyword evidence="3" id="KW-1185">Reference proteome</keyword>
<evidence type="ECO:0000313" key="2">
    <source>
        <dbReference type="EMBL" id="CAG8949979.1"/>
    </source>
</evidence>
<evidence type="ECO:0000313" key="3">
    <source>
        <dbReference type="Proteomes" id="UP000696280"/>
    </source>
</evidence>
<accession>A0A9N9KLL8</accession>
<keyword evidence="1" id="KW-0812">Transmembrane</keyword>
<name>A0A9N9KLL8_9HELO</name>
<dbReference type="EMBL" id="CAJVRL010000025">
    <property type="protein sequence ID" value="CAG8949979.1"/>
    <property type="molecule type" value="Genomic_DNA"/>
</dbReference>
<gene>
    <name evidence="2" type="ORF">HYFRA_00004311</name>
</gene>
<keyword evidence="1" id="KW-0472">Membrane</keyword>
<protein>
    <submittedName>
        <fullName evidence="2">Uncharacterized protein</fullName>
    </submittedName>
</protein>
<evidence type="ECO:0000256" key="1">
    <source>
        <dbReference type="SAM" id="Phobius"/>
    </source>
</evidence>
<comment type="caution">
    <text evidence="2">The sequence shown here is derived from an EMBL/GenBank/DDBJ whole genome shotgun (WGS) entry which is preliminary data.</text>
</comment>
<feature type="transmembrane region" description="Helical" evidence="1">
    <location>
        <begin position="154"/>
        <end position="183"/>
    </location>
</feature>
<keyword evidence="1" id="KW-1133">Transmembrane helix</keyword>
<feature type="transmembrane region" description="Helical" evidence="1">
    <location>
        <begin position="22"/>
        <end position="44"/>
    </location>
</feature>